<sequence>MVIGGALAVLLGYAVSVYWSFEPDTFSPSNYTAQQATLNHQQQVIGYETTTTLIHINQLLLDKPGGFLTNDRLPPSVFMDNMPTWEAGVLTQVRDMVLVLKDHISRSQNESRIDPDLKEAQPALNINSHSWNFPSAESQYQEAIDSLIRYRNRLTAPKTPNQKAMFYARDDGLVAWLEVVQNRLGSMSQALGSSVGEANLNMDSALTDSNGVMRDIKVDNTKTPWLKIDNVFYESRGSTWAMLLLMQSMKDDFKEVLEESKATVVMDQIIEELEATQETVWSPMILNGNGFGLIANHSLIMANYVSRAQAGTVDLINILEKR</sequence>
<comment type="caution">
    <text evidence="1">The sequence shown here is derived from an EMBL/GenBank/DDBJ whole genome shotgun (WGS) entry which is preliminary data.</text>
</comment>
<dbReference type="AlphaFoldDB" id="A0AAW4ZW14"/>
<reference evidence="1" key="1">
    <citation type="submission" date="2019-11" db="EMBL/GenBank/DDBJ databases">
        <title>Comparative genomics of photobacteria reveal adaptation to distinct habitats.</title>
        <authorList>
            <person name="Fuertes-Perez S."/>
            <person name="Hilgarth M."/>
            <person name="Vogel R.F."/>
        </authorList>
    </citation>
    <scope>NUCLEOTIDE SEQUENCE</scope>
    <source>
        <strain evidence="1">TMW2.2145</strain>
    </source>
</reference>
<dbReference type="Pfam" id="PF10095">
    <property type="entry name" value="DUF2333"/>
    <property type="match status" value="1"/>
</dbReference>
<protein>
    <submittedName>
        <fullName evidence="1">DUF2333 family protein</fullName>
    </submittedName>
</protein>
<name>A0AAW4ZW14_PHOPO</name>
<accession>A0AAW4ZW14</accession>
<dbReference type="EMBL" id="WMCP01000027">
    <property type="protein sequence ID" value="MCF2303539.1"/>
    <property type="molecule type" value="Genomic_DNA"/>
</dbReference>
<dbReference type="InterPro" id="IPR016936">
    <property type="entry name" value="UCP029693"/>
</dbReference>
<evidence type="ECO:0000313" key="2">
    <source>
        <dbReference type="Proteomes" id="UP000813876"/>
    </source>
</evidence>
<organism evidence="1 2">
    <name type="scientific">Photobacterium phosphoreum</name>
    <dbReference type="NCBI Taxonomy" id="659"/>
    <lineage>
        <taxon>Bacteria</taxon>
        <taxon>Pseudomonadati</taxon>
        <taxon>Pseudomonadota</taxon>
        <taxon>Gammaproteobacteria</taxon>
        <taxon>Vibrionales</taxon>
        <taxon>Vibrionaceae</taxon>
        <taxon>Photobacterium</taxon>
    </lineage>
</organism>
<evidence type="ECO:0000313" key="1">
    <source>
        <dbReference type="EMBL" id="MCF2303539.1"/>
    </source>
</evidence>
<dbReference type="PIRSF" id="PIRSF029693">
    <property type="entry name" value="UCP029693"/>
    <property type="match status" value="1"/>
</dbReference>
<gene>
    <name evidence="1" type="ORF">GLP33_17590</name>
</gene>
<proteinExistence type="predicted"/>
<dbReference type="Proteomes" id="UP000813876">
    <property type="component" value="Unassembled WGS sequence"/>
</dbReference>